<dbReference type="STRING" id="13616.ENSMODP00000014638"/>
<keyword evidence="5" id="KW-0007">Acetylation</keyword>
<dbReference type="FunCoup" id="F7GE61">
    <property type="interactions" value="1117"/>
</dbReference>
<dbReference type="FunFam" id="2.60.120.340:FF:000002">
    <property type="entry name" value="Nucleophosmin/nucleoplasmin 3"/>
    <property type="match status" value="1"/>
</dbReference>
<evidence type="ECO:0000256" key="7">
    <source>
        <dbReference type="ARBA" id="ARBA00023242"/>
    </source>
</evidence>
<evidence type="ECO:0000256" key="11">
    <source>
        <dbReference type="SAM" id="MobiDB-lite"/>
    </source>
</evidence>
<dbReference type="GO" id="GO:0009303">
    <property type="term" value="P:rRNA transcription"/>
    <property type="evidence" value="ECO:0007669"/>
    <property type="project" value="Ensembl"/>
</dbReference>
<keyword evidence="14" id="KW-1185">Reference proteome</keyword>
<reference evidence="13" key="2">
    <citation type="submission" date="2025-08" db="UniProtKB">
        <authorList>
            <consortium name="Ensembl"/>
        </authorList>
    </citation>
    <scope>IDENTIFICATION</scope>
</reference>
<dbReference type="GO" id="GO:0006364">
    <property type="term" value="P:rRNA processing"/>
    <property type="evidence" value="ECO:0007669"/>
    <property type="project" value="Ensembl"/>
</dbReference>
<name>F7GE61_MONDO</name>
<dbReference type="OMA" id="QIVCINN"/>
<dbReference type="SUPFAM" id="SSF69203">
    <property type="entry name" value="Nucleoplasmin-like core domain"/>
    <property type="match status" value="1"/>
</dbReference>
<dbReference type="eggNOG" id="ENOG502S1E6">
    <property type="taxonomic scope" value="Eukaryota"/>
</dbReference>
<comment type="similarity">
    <text evidence="2">Belongs to the nucleoplasmin family.</text>
</comment>
<comment type="subcellular location">
    <subcellularLocation>
        <location evidence="1">Nucleus</location>
        <location evidence="1">Nucleolus</location>
    </subcellularLocation>
</comment>
<protein>
    <recommendedName>
        <fullName evidence="10">Nucleoplasmin-3</fullName>
    </recommendedName>
</protein>
<dbReference type="OrthoDB" id="9900353at2759"/>
<dbReference type="GO" id="GO:0015629">
    <property type="term" value="C:actin cytoskeleton"/>
    <property type="evidence" value="ECO:0007669"/>
    <property type="project" value="Ensembl"/>
</dbReference>
<dbReference type="KEGG" id="mdo:100029405"/>
<dbReference type="GO" id="GO:0005829">
    <property type="term" value="C:cytosol"/>
    <property type="evidence" value="ECO:0007669"/>
    <property type="project" value="Ensembl"/>
</dbReference>
<organism evidence="13 14">
    <name type="scientific">Monodelphis domestica</name>
    <name type="common">Gray short-tailed opossum</name>
    <dbReference type="NCBI Taxonomy" id="13616"/>
    <lineage>
        <taxon>Eukaryota</taxon>
        <taxon>Metazoa</taxon>
        <taxon>Chordata</taxon>
        <taxon>Craniata</taxon>
        <taxon>Vertebrata</taxon>
        <taxon>Euteleostomi</taxon>
        <taxon>Mammalia</taxon>
        <taxon>Metatheria</taxon>
        <taxon>Didelphimorphia</taxon>
        <taxon>Didelphidae</taxon>
        <taxon>Monodelphis</taxon>
    </lineage>
</organism>
<reference evidence="13 14" key="1">
    <citation type="journal article" date="2007" name="Nature">
        <title>Genome of the marsupial Monodelphis domestica reveals innovation in non-coding sequences.</title>
        <authorList>
            <person name="Mikkelsen T.S."/>
            <person name="Wakefield M.J."/>
            <person name="Aken B."/>
            <person name="Amemiya C.T."/>
            <person name="Chang J.L."/>
            <person name="Duke S."/>
            <person name="Garber M."/>
            <person name="Gentles A.J."/>
            <person name="Goodstadt L."/>
            <person name="Heger A."/>
            <person name="Jurka J."/>
            <person name="Kamal M."/>
            <person name="Mauceli E."/>
            <person name="Searle S.M."/>
            <person name="Sharpe T."/>
            <person name="Baker M.L."/>
            <person name="Batzer M.A."/>
            <person name="Benos P.V."/>
            <person name="Belov K."/>
            <person name="Clamp M."/>
            <person name="Cook A."/>
            <person name="Cuff J."/>
            <person name="Das R."/>
            <person name="Davidow L."/>
            <person name="Deakin J.E."/>
            <person name="Fazzari M.J."/>
            <person name="Glass J.L."/>
            <person name="Grabherr M."/>
            <person name="Greally J.M."/>
            <person name="Gu W."/>
            <person name="Hore T.A."/>
            <person name="Huttley G.A."/>
            <person name="Kleber M."/>
            <person name="Jirtle R.L."/>
            <person name="Koina E."/>
            <person name="Lee J.T."/>
            <person name="Mahony S."/>
            <person name="Marra M.A."/>
            <person name="Miller R.D."/>
            <person name="Nicholls R.D."/>
            <person name="Oda M."/>
            <person name="Papenfuss A.T."/>
            <person name="Parra Z.E."/>
            <person name="Pollock D.D."/>
            <person name="Ray D.A."/>
            <person name="Schein J.E."/>
            <person name="Speed T.P."/>
            <person name="Thompson K."/>
            <person name="VandeBerg J.L."/>
            <person name="Wade C.M."/>
            <person name="Walker J.A."/>
            <person name="Waters P.D."/>
            <person name="Webber C."/>
            <person name="Weidman J.R."/>
            <person name="Xie X."/>
            <person name="Zody M.C."/>
            <person name="Baldwin J."/>
            <person name="Abdouelleil A."/>
            <person name="Abdulkadir J."/>
            <person name="Abebe A."/>
            <person name="Abera B."/>
            <person name="Abreu J."/>
            <person name="Acer S.C."/>
            <person name="Aftuck L."/>
            <person name="Alexander A."/>
            <person name="An P."/>
            <person name="Anderson E."/>
            <person name="Anderson S."/>
            <person name="Arachi H."/>
            <person name="Azer M."/>
            <person name="Bachantsang P."/>
            <person name="Barry A."/>
            <person name="Bayul T."/>
            <person name="Berlin A."/>
            <person name="Bessette D."/>
            <person name="Bloom T."/>
            <person name="Bloom T."/>
            <person name="Boguslavskiy L."/>
            <person name="Bonnet C."/>
            <person name="Boukhgalter B."/>
            <person name="Bourzgui I."/>
            <person name="Brown A."/>
            <person name="Cahill P."/>
            <person name="Channer S."/>
            <person name="Cheshatsang Y."/>
            <person name="Chuda L."/>
            <person name="Citroen M."/>
            <person name="Collymore A."/>
            <person name="Cooke P."/>
            <person name="Costello M."/>
            <person name="D'Aco K."/>
            <person name="Daza R."/>
            <person name="De Haan G."/>
            <person name="DeGray S."/>
            <person name="DeMaso C."/>
            <person name="Dhargay N."/>
            <person name="Dooley K."/>
            <person name="Dooley E."/>
            <person name="Doricent M."/>
            <person name="Dorje P."/>
            <person name="Dorjee K."/>
            <person name="Dupes A."/>
            <person name="Elong R."/>
            <person name="Falk J."/>
            <person name="Farina A."/>
            <person name="Faro S."/>
            <person name="Ferguson D."/>
            <person name="Fisher S."/>
            <person name="Foley C.D."/>
            <person name="Franke A."/>
            <person name="Friedrich D."/>
            <person name="Gadbois L."/>
            <person name="Gearin G."/>
            <person name="Gearin C.R."/>
            <person name="Giannoukos G."/>
            <person name="Goode T."/>
            <person name="Graham J."/>
            <person name="Grandbois E."/>
            <person name="Grewal S."/>
            <person name="Gyaltsen K."/>
            <person name="Hafez N."/>
            <person name="Hagos B."/>
            <person name="Hall J."/>
            <person name="Henson C."/>
            <person name="Hollinger A."/>
            <person name="Honan T."/>
            <person name="Huard M.D."/>
            <person name="Hughes L."/>
            <person name="Hurhula B."/>
            <person name="Husby M.E."/>
            <person name="Kamat A."/>
            <person name="Kanga B."/>
            <person name="Kashin S."/>
            <person name="Khazanovich D."/>
            <person name="Kisner P."/>
            <person name="Lance K."/>
            <person name="Lara M."/>
            <person name="Lee W."/>
            <person name="Lennon N."/>
            <person name="Letendre F."/>
            <person name="LeVine R."/>
            <person name="Lipovsky A."/>
            <person name="Liu X."/>
            <person name="Liu J."/>
            <person name="Liu S."/>
            <person name="Lokyitsang T."/>
            <person name="Lokyitsang Y."/>
            <person name="Lubonja R."/>
            <person name="Lui A."/>
            <person name="MacDonald P."/>
            <person name="Magnisalis V."/>
            <person name="Maru K."/>
            <person name="Matthews C."/>
            <person name="McCusker W."/>
            <person name="McDonough S."/>
            <person name="Mehta T."/>
            <person name="Meldrim J."/>
            <person name="Meneus L."/>
            <person name="Mihai O."/>
            <person name="Mihalev A."/>
            <person name="Mihova T."/>
            <person name="Mittelman R."/>
            <person name="Mlenga V."/>
            <person name="Montmayeur A."/>
            <person name="Mulrain L."/>
            <person name="Navidi A."/>
            <person name="Naylor J."/>
            <person name="Negash T."/>
            <person name="Nguyen T."/>
            <person name="Nguyen N."/>
            <person name="Nicol R."/>
            <person name="Norbu C."/>
            <person name="Norbu N."/>
            <person name="Novod N."/>
            <person name="O'Neill B."/>
            <person name="Osman S."/>
            <person name="Markiewicz E."/>
            <person name="Oyono O.L."/>
            <person name="Patti C."/>
            <person name="Phunkhang P."/>
            <person name="Pierre F."/>
            <person name="Priest M."/>
            <person name="Raghuraman S."/>
            <person name="Rege F."/>
            <person name="Reyes R."/>
            <person name="Rise C."/>
            <person name="Rogov P."/>
            <person name="Ross K."/>
            <person name="Ryan E."/>
            <person name="Settipalli S."/>
            <person name="Shea T."/>
            <person name="Sherpa N."/>
            <person name="Shi L."/>
            <person name="Shih D."/>
            <person name="Sparrow T."/>
            <person name="Spaulding J."/>
            <person name="Stalker J."/>
            <person name="Stange-Thomann N."/>
            <person name="Stavropoulos S."/>
            <person name="Stone C."/>
            <person name="Strader C."/>
            <person name="Tesfaye S."/>
            <person name="Thomson T."/>
            <person name="Thoulutsang Y."/>
            <person name="Thoulutsang D."/>
            <person name="Topham K."/>
            <person name="Topping I."/>
            <person name="Tsamla T."/>
            <person name="Vassiliev H."/>
            <person name="Vo A."/>
            <person name="Wangchuk T."/>
            <person name="Wangdi T."/>
            <person name="Weiand M."/>
            <person name="Wilkinson J."/>
            <person name="Wilson A."/>
            <person name="Yadav S."/>
            <person name="Young G."/>
            <person name="Yu Q."/>
            <person name="Zembek L."/>
            <person name="Zhong D."/>
            <person name="Zimmer A."/>
            <person name="Zwirko Z."/>
            <person name="Jaffe D.B."/>
            <person name="Alvarez P."/>
            <person name="Brockman W."/>
            <person name="Butler J."/>
            <person name="Chin C."/>
            <person name="Gnerre S."/>
            <person name="MacCallum I."/>
            <person name="Graves J.A."/>
            <person name="Ponting C.P."/>
            <person name="Breen M."/>
            <person name="Samollow P.B."/>
            <person name="Lander E.S."/>
            <person name="Lindblad-Toh K."/>
        </authorList>
    </citation>
    <scope>NUCLEOTIDE SEQUENCE [LARGE SCALE GENOMIC DNA]</scope>
</reference>
<dbReference type="Ensembl" id="ENSMODT00000014909.3">
    <property type="protein sequence ID" value="ENSMODP00000014638.3"/>
    <property type="gene ID" value="ENSMODG00000011689.3"/>
</dbReference>
<evidence type="ECO:0000259" key="12">
    <source>
        <dbReference type="Pfam" id="PF03066"/>
    </source>
</evidence>
<evidence type="ECO:0000313" key="13">
    <source>
        <dbReference type="Ensembl" id="ENSMODP00000014638.3"/>
    </source>
</evidence>
<dbReference type="GO" id="GO:0042393">
    <property type="term" value="F:histone binding"/>
    <property type="evidence" value="ECO:0000318"/>
    <property type="project" value="GO_Central"/>
</dbReference>
<dbReference type="GO" id="GO:0003723">
    <property type="term" value="F:RNA binding"/>
    <property type="evidence" value="ECO:0000318"/>
    <property type="project" value="GO_Central"/>
</dbReference>
<keyword evidence="6" id="KW-0143">Chaperone</keyword>
<proteinExistence type="inferred from homology"/>
<comment type="subunit">
    <text evidence="9">Interacts with NPM (via N-terminus). Forms a pentamer with NPM at a ratio 4:1 (NPM3/NPM). Two pentamers form a decamer.</text>
</comment>
<evidence type="ECO:0000256" key="5">
    <source>
        <dbReference type="ARBA" id="ARBA00022990"/>
    </source>
</evidence>
<dbReference type="InterPro" id="IPR036824">
    <property type="entry name" value="Nucleoplasmin_core_dom_sf"/>
</dbReference>
<dbReference type="GeneID" id="100029405"/>
<dbReference type="GeneTree" id="ENSGT00940000158796"/>
<keyword evidence="3" id="KW-0488">Methylation</keyword>
<accession>F7GE61</accession>
<keyword evidence="4" id="KW-0597">Phosphoprotein</keyword>
<evidence type="ECO:0000313" key="14">
    <source>
        <dbReference type="Proteomes" id="UP000002280"/>
    </source>
</evidence>
<dbReference type="CTD" id="10360"/>
<dbReference type="GO" id="GO:0005730">
    <property type="term" value="C:nucleolus"/>
    <property type="evidence" value="ECO:0000318"/>
    <property type="project" value="GO_Central"/>
</dbReference>
<evidence type="ECO:0000256" key="2">
    <source>
        <dbReference type="ARBA" id="ARBA00010744"/>
    </source>
</evidence>
<dbReference type="GO" id="GO:0006338">
    <property type="term" value="P:chromatin remodeling"/>
    <property type="evidence" value="ECO:0000318"/>
    <property type="project" value="GO_Central"/>
</dbReference>
<dbReference type="InterPro" id="IPR024057">
    <property type="entry name" value="Nucleoplasmin_core_dom"/>
</dbReference>
<dbReference type="GO" id="GO:0005654">
    <property type="term" value="C:nucleoplasm"/>
    <property type="evidence" value="ECO:0000318"/>
    <property type="project" value="GO_Central"/>
</dbReference>
<dbReference type="InParanoid" id="F7GE61"/>
<dbReference type="Bgee" id="ENSMODG00000011689">
    <property type="expression patterns" value="Expressed in forelimb bud and 20 other cell types or tissues"/>
</dbReference>
<dbReference type="Pfam" id="PF03066">
    <property type="entry name" value="Nucleoplasmin"/>
    <property type="match status" value="1"/>
</dbReference>
<comment type="function">
    <text evidence="8">Plays a role in the regulation of diverse cellular processes such as ribosome biogenesis, chromatin remodeling or protein chaperoning. Modulates the histone chaperone function and the RNA-binding activity of nucleolar phosphoprotein B23/NPM. Efficiently mediates chromatin remodeling when included in a pentamer containing NPM3 and NPM.</text>
</comment>
<evidence type="ECO:0000256" key="9">
    <source>
        <dbReference type="ARBA" id="ARBA00066295"/>
    </source>
</evidence>
<dbReference type="Gene3D" id="2.60.120.340">
    <property type="entry name" value="Nucleoplasmin core domain"/>
    <property type="match status" value="1"/>
</dbReference>
<dbReference type="AlphaFoldDB" id="F7GE61"/>
<feature type="region of interest" description="Disordered" evidence="11">
    <location>
        <begin position="145"/>
        <end position="175"/>
    </location>
</feature>
<dbReference type="InterPro" id="IPR004301">
    <property type="entry name" value="Nucleoplasmin"/>
</dbReference>
<evidence type="ECO:0000256" key="6">
    <source>
        <dbReference type="ARBA" id="ARBA00023186"/>
    </source>
</evidence>
<dbReference type="GO" id="GO:0005737">
    <property type="term" value="C:cytoplasm"/>
    <property type="evidence" value="ECO:0000318"/>
    <property type="project" value="GO_Central"/>
</dbReference>
<evidence type="ECO:0000256" key="10">
    <source>
        <dbReference type="ARBA" id="ARBA00074906"/>
    </source>
</evidence>
<feature type="domain" description="Nucleoplasmin core" evidence="12">
    <location>
        <begin position="40"/>
        <end position="140"/>
    </location>
</feature>
<dbReference type="GO" id="GO:0003682">
    <property type="term" value="F:chromatin binding"/>
    <property type="evidence" value="ECO:0000318"/>
    <property type="project" value="GO_Central"/>
</dbReference>
<gene>
    <name evidence="13" type="primary">NPM3</name>
</gene>
<evidence type="ECO:0000256" key="1">
    <source>
        <dbReference type="ARBA" id="ARBA00004604"/>
    </source>
</evidence>
<dbReference type="PANTHER" id="PTHR22747">
    <property type="entry name" value="NUCLEOPLASMIN"/>
    <property type="match status" value="1"/>
</dbReference>
<dbReference type="Proteomes" id="UP000002280">
    <property type="component" value="Chromosome 1"/>
</dbReference>
<sequence>MAAAENSLAFQAQESRARTGGSMKALSLRGLGPVTMDSFFFGCELSEQARSYTFKVEEEDDTEHVLALTMLSLTEDAKEECNVVEVVARNYDNEEIAIPVANLKLSCQPMLSLGDFPLQPPVTFRLKSGSGPVHVTGRHQIVSMEGSEFSEEDESEDRNPELLPILPAKKRQGRL</sequence>
<reference evidence="13" key="3">
    <citation type="submission" date="2025-09" db="UniProtKB">
        <authorList>
            <consortium name="Ensembl"/>
        </authorList>
    </citation>
    <scope>IDENTIFICATION</scope>
</reference>
<evidence type="ECO:0000256" key="4">
    <source>
        <dbReference type="ARBA" id="ARBA00022553"/>
    </source>
</evidence>
<dbReference type="RefSeq" id="XP_056661050.1">
    <property type="nucleotide sequence ID" value="XM_056805072.1"/>
</dbReference>
<keyword evidence="7" id="KW-0539">Nucleus</keyword>
<dbReference type="PANTHER" id="PTHR22747:SF13">
    <property type="entry name" value="NUCLEOPLASMIN-3"/>
    <property type="match status" value="1"/>
</dbReference>
<evidence type="ECO:0000256" key="8">
    <source>
        <dbReference type="ARBA" id="ARBA00055184"/>
    </source>
</evidence>
<evidence type="ECO:0000256" key="3">
    <source>
        <dbReference type="ARBA" id="ARBA00022481"/>
    </source>
</evidence>
<dbReference type="HOGENOM" id="CLU_058838_1_0_1"/>